<sequence>MSSNSHAQGSNLPVSNDGNGQVSLARNGNAYLNGYAPYPNGMTNSVVDLPADDNQISFQHILVVLRRRAWVLGLATFASSIGIFAFILTRPPTYSGAFRMLVEPVTEGSRLADSLTSDTLQTLKPLGDSIGKGSGLDYVSQIEVLKSEKLLDPVLQRIQSKYPKLNYKAFRRQFKVSRPKDSKILDVTYSSADPAQIKFVLEELSKAFVDYSLIDRQTNLNRGIEFVAEQIQRQLREVDNLEVKLEGFRRQNNLLDPATSATSLSQRIRTIASERQANRVQLAAARTLYKKLRSQVGLAPSAALSVANLSEAPIYQELLRKLRELDRQIAVESARFTTETPIVRALMDQRQELLPLLEAEAQRVFGGNVVVSDIAQRQGFQGSIGRNFTRELVETVNRVQVLQTQEQALGQALQVLKQQTQNLAGVSRDYGRIQRDLTIATSSLGRLMTARENLQLELTRQVNPWEIISNINDDSIRLKNNRTFMLLLGTLASLGLGILAALIAEQLDRVYHTVEELQDTGLPCLGMIHYNSSLSQDKSLMTVGQLANEDSMQQMSNRAHRDHMMFLEAFYSLDANIRLLSSDHPIRAVTVSSTSPSDGKSTISSHLAWAAVTMGRRVLIIDTDMRRPQVHLWFGVQNLRGLSNAITSDTDVRQLIQESPQDPNLHVLAAGPLPPAPGRLLASKKMQMIIQSLTAEYDLVICDAPPVQGFADAKLTAACTDGMLIVLGLGKTDRNNFAQTLQELESSSPAPLLGIVANGMKRNPNNHYQHYYSRYYARAFE</sequence>
<keyword evidence="3" id="KW-0808">Transferase</keyword>
<keyword evidence="10" id="KW-0812">Transmembrane</keyword>
<dbReference type="PANTHER" id="PTHR32309:SF13">
    <property type="entry name" value="FERRIC ENTEROBACTIN TRANSPORT PROTEIN FEPE"/>
    <property type="match status" value="1"/>
</dbReference>
<dbReference type="AlphaFoldDB" id="A0A928Z541"/>
<dbReference type="GO" id="GO:0004715">
    <property type="term" value="F:non-membrane spanning protein tyrosine kinase activity"/>
    <property type="evidence" value="ECO:0007669"/>
    <property type="project" value="UniProtKB-EC"/>
</dbReference>
<keyword evidence="7" id="KW-0829">Tyrosine-protein kinase</keyword>
<evidence type="ECO:0000256" key="6">
    <source>
        <dbReference type="ARBA" id="ARBA00022840"/>
    </source>
</evidence>
<evidence type="ECO:0000256" key="2">
    <source>
        <dbReference type="ARBA" id="ARBA00011903"/>
    </source>
</evidence>
<dbReference type="InterPro" id="IPR025669">
    <property type="entry name" value="AAA_dom"/>
</dbReference>
<dbReference type="SUPFAM" id="SSF52540">
    <property type="entry name" value="P-loop containing nucleoside triphosphate hydrolases"/>
    <property type="match status" value="1"/>
</dbReference>
<feature type="coiled-coil region" evidence="9">
    <location>
        <begin position="224"/>
        <end position="251"/>
    </location>
</feature>
<dbReference type="InterPro" id="IPR050445">
    <property type="entry name" value="Bact_polysacc_biosynth/exp"/>
</dbReference>
<organism evidence="12 13">
    <name type="scientific">Romeriopsis navalis LEGE 11480</name>
    <dbReference type="NCBI Taxonomy" id="2777977"/>
    <lineage>
        <taxon>Bacteria</taxon>
        <taxon>Bacillati</taxon>
        <taxon>Cyanobacteriota</taxon>
        <taxon>Cyanophyceae</taxon>
        <taxon>Leptolyngbyales</taxon>
        <taxon>Leptolyngbyaceae</taxon>
        <taxon>Romeriopsis</taxon>
        <taxon>Romeriopsis navalis</taxon>
    </lineage>
</organism>
<comment type="caution">
    <text evidence="12">The sequence shown here is derived from an EMBL/GenBank/DDBJ whole genome shotgun (WGS) entry which is preliminary data.</text>
</comment>
<keyword evidence="4" id="KW-0547">Nucleotide-binding</keyword>
<keyword evidence="13" id="KW-1185">Reference proteome</keyword>
<keyword evidence="10" id="KW-0472">Membrane</keyword>
<keyword evidence="10" id="KW-1133">Transmembrane helix</keyword>
<evidence type="ECO:0000313" key="12">
    <source>
        <dbReference type="EMBL" id="MBE9033271.1"/>
    </source>
</evidence>
<comment type="catalytic activity">
    <reaction evidence="8">
        <text>L-tyrosyl-[protein] + ATP = O-phospho-L-tyrosyl-[protein] + ADP + H(+)</text>
        <dbReference type="Rhea" id="RHEA:10596"/>
        <dbReference type="Rhea" id="RHEA-COMP:10136"/>
        <dbReference type="Rhea" id="RHEA-COMP:20101"/>
        <dbReference type="ChEBI" id="CHEBI:15378"/>
        <dbReference type="ChEBI" id="CHEBI:30616"/>
        <dbReference type="ChEBI" id="CHEBI:46858"/>
        <dbReference type="ChEBI" id="CHEBI:61978"/>
        <dbReference type="ChEBI" id="CHEBI:456216"/>
        <dbReference type="EC" id="2.7.10.2"/>
    </reaction>
</comment>
<dbReference type="RefSeq" id="WP_264328081.1">
    <property type="nucleotide sequence ID" value="NZ_JADEXQ010000171.1"/>
</dbReference>
<name>A0A928Z541_9CYAN</name>
<dbReference type="GO" id="GO:0005886">
    <property type="term" value="C:plasma membrane"/>
    <property type="evidence" value="ECO:0007669"/>
    <property type="project" value="TreeGrafter"/>
</dbReference>
<feature type="transmembrane region" description="Helical" evidence="10">
    <location>
        <begin position="69"/>
        <end position="89"/>
    </location>
</feature>
<evidence type="ECO:0000256" key="4">
    <source>
        <dbReference type="ARBA" id="ARBA00022741"/>
    </source>
</evidence>
<evidence type="ECO:0000256" key="9">
    <source>
        <dbReference type="SAM" id="Coils"/>
    </source>
</evidence>
<proteinExistence type="inferred from homology"/>
<evidence type="ECO:0000256" key="8">
    <source>
        <dbReference type="ARBA" id="ARBA00051245"/>
    </source>
</evidence>
<evidence type="ECO:0000256" key="7">
    <source>
        <dbReference type="ARBA" id="ARBA00023137"/>
    </source>
</evidence>
<dbReference type="CDD" id="cd05387">
    <property type="entry name" value="BY-kinase"/>
    <property type="match status" value="1"/>
</dbReference>
<dbReference type="GO" id="GO:0005524">
    <property type="term" value="F:ATP binding"/>
    <property type="evidence" value="ECO:0007669"/>
    <property type="project" value="UniProtKB-KW"/>
</dbReference>
<dbReference type="Pfam" id="PF13614">
    <property type="entry name" value="AAA_31"/>
    <property type="match status" value="1"/>
</dbReference>
<keyword evidence="5" id="KW-0418">Kinase</keyword>
<dbReference type="InterPro" id="IPR005702">
    <property type="entry name" value="Wzc-like_C"/>
</dbReference>
<evidence type="ECO:0000256" key="10">
    <source>
        <dbReference type="SAM" id="Phobius"/>
    </source>
</evidence>
<evidence type="ECO:0000259" key="11">
    <source>
        <dbReference type="Pfam" id="PF13614"/>
    </source>
</evidence>
<dbReference type="PANTHER" id="PTHR32309">
    <property type="entry name" value="TYROSINE-PROTEIN KINASE"/>
    <property type="match status" value="1"/>
</dbReference>
<keyword evidence="9" id="KW-0175">Coiled coil</keyword>
<dbReference type="Gene3D" id="3.40.50.300">
    <property type="entry name" value="P-loop containing nucleotide triphosphate hydrolases"/>
    <property type="match status" value="1"/>
</dbReference>
<evidence type="ECO:0000313" key="13">
    <source>
        <dbReference type="Proteomes" id="UP000625316"/>
    </source>
</evidence>
<evidence type="ECO:0000256" key="1">
    <source>
        <dbReference type="ARBA" id="ARBA00007316"/>
    </source>
</evidence>
<comment type="similarity">
    <text evidence="1">Belongs to the CpsD/CapB family.</text>
</comment>
<keyword evidence="6" id="KW-0067">ATP-binding</keyword>
<dbReference type="EMBL" id="JADEXQ010000171">
    <property type="protein sequence ID" value="MBE9033271.1"/>
    <property type="molecule type" value="Genomic_DNA"/>
</dbReference>
<reference evidence="12" key="1">
    <citation type="submission" date="2020-10" db="EMBL/GenBank/DDBJ databases">
        <authorList>
            <person name="Castelo-Branco R."/>
            <person name="Eusebio N."/>
            <person name="Adriana R."/>
            <person name="Vieira A."/>
            <person name="Brugerolle De Fraissinette N."/>
            <person name="Rezende De Castro R."/>
            <person name="Schneider M.P."/>
            <person name="Vasconcelos V."/>
            <person name="Leao P.N."/>
        </authorList>
    </citation>
    <scope>NUCLEOTIDE SEQUENCE</scope>
    <source>
        <strain evidence="12">LEGE 11480</strain>
    </source>
</reference>
<dbReference type="NCBIfam" id="TIGR01007">
    <property type="entry name" value="eps_fam"/>
    <property type="match status" value="1"/>
</dbReference>
<accession>A0A928Z541</accession>
<evidence type="ECO:0000256" key="5">
    <source>
        <dbReference type="ARBA" id="ARBA00022777"/>
    </source>
</evidence>
<evidence type="ECO:0000256" key="3">
    <source>
        <dbReference type="ARBA" id="ARBA00022679"/>
    </source>
</evidence>
<protein>
    <recommendedName>
        <fullName evidence="2">non-specific protein-tyrosine kinase</fullName>
        <ecNumber evidence="2">2.7.10.2</ecNumber>
    </recommendedName>
</protein>
<dbReference type="EC" id="2.7.10.2" evidence="2"/>
<gene>
    <name evidence="12" type="ORF">IQ266_26405</name>
</gene>
<dbReference type="Proteomes" id="UP000625316">
    <property type="component" value="Unassembled WGS sequence"/>
</dbReference>
<feature type="domain" description="AAA" evidence="11">
    <location>
        <begin position="599"/>
        <end position="727"/>
    </location>
</feature>
<dbReference type="InterPro" id="IPR027417">
    <property type="entry name" value="P-loop_NTPase"/>
</dbReference>